<dbReference type="Gene3D" id="3.40.50.2300">
    <property type="match status" value="1"/>
</dbReference>
<dbReference type="PANTHER" id="PTHR43228">
    <property type="entry name" value="TWO-COMPONENT RESPONSE REGULATOR"/>
    <property type="match status" value="1"/>
</dbReference>
<protein>
    <submittedName>
        <fullName evidence="3">Putative two-component system response regulator</fullName>
    </submittedName>
</protein>
<feature type="domain" description="Response regulatory" evidence="2">
    <location>
        <begin position="6"/>
        <end position="129"/>
    </location>
</feature>
<keyword evidence="4" id="KW-1185">Reference proteome</keyword>
<dbReference type="PANTHER" id="PTHR43228:SF1">
    <property type="entry name" value="TWO-COMPONENT RESPONSE REGULATOR ARR22"/>
    <property type="match status" value="1"/>
</dbReference>
<dbReference type="SUPFAM" id="SSF52172">
    <property type="entry name" value="CheY-like"/>
    <property type="match status" value="1"/>
</dbReference>
<dbReference type="EMBL" id="JACJIQ010000029">
    <property type="protein sequence ID" value="MBA9079737.1"/>
    <property type="molecule type" value="Genomic_DNA"/>
</dbReference>
<dbReference type="InterPro" id="IPR011006">
    <property type="entry name" value="CheY-like_superfamily"/>
</dbReference>
<dbReference type="RefSeq" id="WP_066837668.1">
    <property type="nucleotide sequence ID" value="NZ_JACJIQ010000029.1"/>
</dbReference>
<dbReference type="Proteomes" id="UP000563094">
    <property type="component" value="Unassembled WGS sequence"/>
</dbReference>
<name>A0A839GY30_9BACT</name>
<feature type="modified residue" description="4-aspartylphosphate" evidence="1">
    <location>
        <position position="62"/>
    </location>
</feature>
<comment type="caution">
    <text evidence="3">The sequence shown here is derived from an EMBL/GenBank/DDBJ whole genome shotgun (WGS) entry which is preliminary data.</text>
</comment>
<dbReference type="Pfam" id="PF00072">
    <property type="entry name" value="Response_reg"/>
    <property type="match status" value="1"/>
</dbReference>
<dbReference type="AlphaFoldDB" id="A0A839GY30"/>
<dbReference type="InterPro" id="IPR001789">
    <property type="entry name" value="Sig_transdc_resp-reg_receiver"/>
</dbReference>
<proteinExistence type="predicted"/>
<accession>A0A839GY30</accession>
<evidence type="ECO:0000313" key="4">
    <source>
        <dbReference type="Proteomes" id="UP000563094"/>
    </source>
</evidence>
<evidence type="ECO:0000259" key="2">
    <source>
        <dbReference type="PROSITE" id="PS50110"/>
    </source>
</evidence>
<dbReference type="SMART" id="SM00448">
    <property type="entry name" value="REC"/>
    <property type="match status" value="1"/>
</dbReference>
<dbReference type="PROSITE" id="PS50110">
    <property type="entry name" value="RESPONSE_REGULATORY"/>
    <property type="match status" value="1"/>
</dbReference>
<reference evidence="3 4" key="1">
    <citation type="submission" date="2020-08" db="EMBL/GenBank/DDBJ databases">
        <title>Genomic Encyclopedia of Type Strains, Phase IV (KMG-IV): sequencing the most valuable type-strain genomes for metagenomic binning, comparative biology and taxonomic classification.</title>
        <authorList>
            <person name="Goeker M."/>
        </authorList>
    </citation>
    <scope>NUCLEOTIDE SEQUENCE [LARGE SCALE GENOMIC DNA]</scope>
    <source>
        <strain evidence="3 4">DSM 29854</strain>
    </source>
</reference>
<evidence type="ECO:0000313" key="3">
    <source>
        <dbReference type="EMBL" id="MBA9079737.1"/>
    </source>
</evidence>
<organism evidence="3 4">
    <name type="scientific">Rufibacter quisquiliarum</name>
    <dbReference type="NCBI Taxonomy" id="1549639"/>
    <lineage>
        <taxon>Bacteria</taxon>
        <taxon>Pseudomonadati</taxon>
        <taxon>Bacteroidota</taxon>
        <taxon>Cytophagia</taxon>
        <taxon>Cytophagales</taxon>
        <taxon>Hymenobacteraceae</taxon>
        <taxon>Rufibacter</taxon>
    </lineage>
</organism>
<evidence type="ECO:0000256" key="1">
    <source>
        <dbReference type="PROSITE-ProRule" id="PRU00169"/>
    </source>
</evidence>
<sequence length="132" mass="14861">MEDLQRILIIDDDEVASFIAELQIKSSHPGCLIQTIKNGEDALELLLQQHPANRLPHLILLDLHMPLMDGLEFLVEMKKLQLSPCPKVVVLTSSLCKKEQQSILHSGADGFFQKPITQESMQQILQLALKKP</sequence>
<dbReference type="GO" id="GO:0000160">
    <property type="term" value="P:phosphorelay signal transduction system"/>
    <property type="evidence" value="ECO:0007669"/>
    <property type="project" value="InterPro"/>
</dbReference>
<keyword evidence="1" id="KW-0597">Phosphoprotein</keyword>
<gene>
    <name evidence="3" type="ORF">FHS90_004477</name>
</gene>
<dbReference type="InterPro" id="IPR052048">
    <property type="entry name" value="ST_Response_Regulator"/>
</dbReference>